<dbReference type="KEGG" id="tni:TVNIR_2506"/>
<evidence type="ECO:0000313" key="3">
    <source>
        <dbReference type="EMBL" id="AGA34148.1"/>
    </source>
</evidence>
<dbReference type="AlphaFoldDB" id="L0DYL9"/>
<evidence type="ECO:0000313" key="4">
    <source>
        <dbReference type="Proteomes" id="UP000010809"/>
    </source>
</evidence>
<proteinExistence type="predicted"/>
<accession>L0DYL9</accession>
<dbReference type="STRING" id="1255043.TVNIR_2506"/>
<gene>
    <name evidence="3" type="ordered locus">TVNIR_2506</name>
</gene>
<dbReference type="eggNOG" id="COG4960">
    <property type="taxonomic scope" value="Bacteria"/>
</dbReference>
<dbReference type="GO" id="GO:0004190">
    <property type="term" value="F:aspartic-type endopeptidase activity"/>
    <property type="evidence" value="ECO:0007669"/>
    <property type="project" value="InterPro"/>
</dbReference>
<feature type="domain" description="Prepilin type IV endopeptidase peptidase" evidence="2">
    <location>
        <begin position="6"/>
        <end position="109"/>
    </location>
</feature>
<reference evidence="3" key="1">
    <citation type="submission" date="2015-12" db="EMBL/GenBank/DDBJ databases">
        <authorList>
            <person name="Tikhonova T.V."/>
            <person name="Pavlov A.R."/>
            <person name="Beletsky A.V."/>
            <person name="Mardanov A.V."/>
            <person name="Sorokin D.Y."/>
            <person name="Ravin N.V."/>
            <person name="Popov V.O."/>
        </authorList>
    </citation>
    <scope>NUCLEOTIDE SEQUENCE</scope>
    <source>
        <strain evidence="3">DSM 14787</strain>
    </source>
</reference>
<sequence length="167" mass="17236">MIAVAAVAWAALCGWLDLHTRRLPNALTLGAAGVGALVLLLRGETLLHQASPGSALLAFGLALVLTLPGYALGRLGAGDVKLLAAMALLGGLTALLWAFVVGAFAAVIVFAGWSLFWRIQFMPSVYRWVSRAGGPVPDPRTVRIPFAPGLALGFALSLPLASRLAAG</sequence>
<name>L0DYL9_THIND</name>
<dbReference type="PATRIC" id="fig|1255043.3.peg.2528"/>
<dbReference type="InterPro" id="IPR000045">
    <property type="entry name" value="Prepilin_IV_endopep_pep"/>
</dbReference>
<dbReference type="Gene3D" id="1.20.120.1220">
    <property type="match status" value="1"/>
</dbReference>
<feature type="transmembrane region" description="Helical" evidence="1">
    <location>
        <begin position="84"/>
        <end position="117"/>
    </location>
</feature>
<keyword evidence="4" id="KW-1185">Reference proteome</keyword>
<organism evidence="3 4">
    <name type="scientific">Thioalkalivibrio nitratireducens (strain DSM 14787 / UNIQEM 213 / ALEN2)</name>
    <dbReference type="NCBI Taxonomy" id="1255043"/>
    <lineage>
        <taxon>Bacteria</taxon>
        <taxon>Pseudomonadati</taxon>
        <taxon>Pseudomonadota</taxon>
        <taxon>Gammaproteobacteria</taxon>
        <taxon>Chromatiales</taxon>
        <taxon>Ectothiorhodospiraceae</taxon>
        <taxon>Thioalkalivibrio</taxon>
    </lineage>
</organism>
<keyword evidence="1" id="KW-0812">Transmembrane</keyword>
<dbReference type="EMBL" id="CP003989">
    <property type="protein sequence ID" value="AGA34148.1"/>
    <property type="molecule type" value="Genomic_DNA"/>
</dbReference>
<dbReference type="HOGENOM" id="CLU_1685104_0_0_6"/>
<evidence type="ECO:0000259" key="2">
    <source>
        <dbReference type="Pfam" id="PF01478"/>
    </source>
</evidence>
<feature type="transmembrane region" description="Helical" evidence="1">
    <location>
        <begin position="53"/>
        <end position="72"/>
    </location>
</feature>
<dbReference type="RefSeq" id="WP_015259264.1">
    <property type="nucleotide sequence ID" value="NC_019902.2"/>
</dbReference>
<evidence type="ECO:0000256" key="1">
    <source>
        <dbReference type="SAM" id="Phobius"/>
    </source>
</evidence>
<dbReference type="Pfam" id="PF01478">
    <property type="entry name" value="Peptidase_A24"/>
    <property type="match status" value="1"/>
</dbReference>
<keyword evidence="1" id="KW-1133">Transmembrane helix</keyword>
<protein>
    <submittedName>
        <fullName evidence="3">Prepilin peptidase typeII/IV secretion</fullName>
    </submittedName>
</protein>
<feature type="transmembrane region" description="Helical" evidence="1">
    <location>
        <begin position="23"/>
        <end position="41"/>
    </location>
</feature>
<keyword evidence="1" id="KW-0472">Membrane</keyword>
<dbReference type="Proteomes" id="UP000010809">
    <property type="component" value="Chromosome"/>
</dbReference>
<dbReference type="GO" id="GO:0016020">
    <property type="term" value="C:membrane"/>
    <property type="evidence" value="ECO:0007669"/>
    <property type="project" value="InterPro"/>
</dbReference>